<evidence type="ECO:0000256" key="3">
    <source>
        <dbReference type="ARBA" id="ARBA00022946"/>
    </source>
</evidence>
<dbReference type="KEGG" id="nnu:104603557"/>
<comment type="subcellular location">
    <subcellularLocation>
        <location evidence="1">Plastid</location>
    </subcellularLocation>
</comment>
<keyword evidence="2" id="KW-0934">Plastid</keyword>
<evidence type="ECO:0000256" key="2">
    <source>
        <dbReference type="ARBA" id="ARBA00022640"/>
    </source>
</evidence>
<evidence type="ECO:0000259" key="4">
    <source>
        <dbReference type="Pfam" id="PF04755"/>
    </source>
</evidence>
<dbReference type="eggNOG" id="ENOG502QUCQ">
    <property type="taxonomic scope" value="Eukaryota"/>
</dbReference>
<gene>
    <name evidence="6" type="primary">LOC104603557</name>
</gene>
<dbReference type="GeneID" id="104603557"/>
<dbReference type="OrthoDB" id="348976at2759"/>
<dbReference type="STRING" id="4432.A0A1U8AJ38"/>
<feature type="domain" description="Plastid lipid-associated protein/fibrillin conserved" evidence="4">
    <location>
        <begin position="61"/>
        <end position="237"/>
    </location>
</feature>
<evidence type="ECO:0000256" key="1">
    <source>
        <dbReference type="ARBA" id="ARBA00004474"/>
    </source>
</evidence>
<dbReference type="AlphaFoldDB" id="A0A1U8AJ38"/>
<sequence length="399" mass="44456">MAVDAAKLAFHPTFSPALAPCAPRNRLRSAKPFKSSLRKLLCPPLSSSLVEEQQVSFTEPESALVDALIGVQGRGRSASPEQLKEVERAVQILEGLEGIPDPTSSSLIEGRWQLMFTTRPGTASPIQRTFVGVDFFSVFQEVYLRTNDPRVSNIVKFSDAVGELKVEAVASIKDGKRILFRFDRAAFSFKFLPFKVPYPVPFRLLGEEAKGWLDTTYLSQSGNIRISRGNKGTTFVLQKKTEPRQRLLSAISTGEGVEEAIDDLISVNKSVSKGDMELLDGEWKLIWSSQTETDSWLENAANGLMGNQIVRENGQMKFLVDILLGFKFSMTGNIIKSDTNKYDVTMDDAAILAGPFGLPMEMTSKFNLELLYTDDKIRITRGYNKIVFVHLRIGRSKQK</sequence>
<name>A0A1U8AJ38_NELNU</name>
<protein>
    <submittedName>
        <fullName evidence="6">Probable plastid-lipid-associated protein 12, chloroplastic isoform X1</fullName>
    </submittedName>
</protein>
<dbReference type="RefSeq" id="XP_010265926.1">
    <property type="nucleotide sequence ID" value="XM_010267624.2"/>
</dbReference>
<reference evidence="6" key="1">
    <citation type="submission" date="2025-08" db="UniProtKB">
        <authorList>
            <consortium name="RefSeq"/>
        </authorList>
    </citation>
    <scope>IDENTIFICATION</scope>
</reference>
<dbReference type="InParanoid" id="A0A1U8AJ38"/>
<evidence type="ECO:0000313" key="6">
    <source>
        <dbReference type="RefSeq" id="XP_010265926.1"/>
    </source>
</evidence>
<keyword evidence="3" id="KW-0809">Transit peptide</keyword>
<dbReference type="PANTHER" id="PTHR31906">
    <property type="entry name" value="PLASTID-LIPID-ASSOCIATED PROTEIN 4, CHLOROPLASTIC-RELATED"/>
    <property type="match status" value="1"/>
</dbReference>
<accession>A0A1U8AJ38</accession>
<dbReference type="GO" id="GO:0009536">
    <property type="term" value="C:plastid"/>
    <property type="evidence" value="ECO:0007669"/>
    <property type="project" value="UniProtKB-SubCell"/>
</dbReference>
<dbReference type="OMA" id="NINQHKL"/>
<evidence type="ECO:0000313" key="5">
    <source>
        <dbReference type="Proteomes" id="UP000189703"/>
    </source>
</evidence>
<dbReference type="InterPro" id="IPR039633">
    <property type="entry name" value="PAP"/>
</dbReference>
<dbReference type="FunCoup" id="A0A1U8AJ38">
    <property type="interactions" value="1788"/>
</dbReference>
<dbReference type="Pfam" id="PF04755">
    <property type="entry name" value="PAP_fibrillin"/>
    <property type="match status" value="1"/>
</dbReference>
<organism evidence="5 6">
    <name type="scientific">Nelumbo nucifera</name>
    <name type="common">Sacred lotus</name>
    <dbReference type="NCBI Taxonomy" id="4432"/>
    <lineage>
        <taxon>Eukaryota</taxon>
        <taxon>Viridiplantae</taxon>
        <taxon>Streptophyta</taxon>
        <taxon>Embryophyta</taxon>
        <taxon>Tracheophyta</taxon>
        <taxon>Spermatophyta</taxon>
        <taxon>Magnoliopsida</taxon>
        <taxon>Proteales</taxon>
        <taxon>Nelumbonaceae</taxon>
        <taxon>Nelumbo</taxon>
    </lineage>
</organism>
<dbReference type="InterPro" id="IPR006843">
    <property type="entry name" value="PAP/fibrillin_dom"/>
</dbReference>
<keyword evidence="5" id="KW-1185">Reference proteome</keyword>
<dbReference type="Proteomes" id="UP000189703">
    <property type="component" value="Unplaced"/>
</dbReference>
<proteinExistence type="predicted"/>